<evidence type="ECO:0000256" key="1">
    <source>
        <dbReference type="SAM" id="MobiDB-lite"/>
    </source>
</evidence>
<dbReference type="Proteomes" id="UP000057820">
    <property type="component" value="Plasmid 2"/>
</dbReference>
<sequence length="88" mass="9683">MAFEPIRMVAPDGRTFLAGSPTEREQLLSKGYKLATDREKPFVLFKDGEHQDHVHYAPESDNPPAPMPEPAKPALKLAASKAAPKTDK</sequence>
<dbReference type="RefSeq" id="WP_060594992.1">
    <property type="nucleotide sequence ID" value="NZ_CP031418.1"/>
</dbReference>
<feature type="compositionally biased region" description="Pro residues" evidence="1">
    <location>
        <begin position="61"/>
        <end position="71"/>
    </location>
</feature>
<name>A0A0H5PAT3_NOCFR</name>
<feature type="compositionally biased region" description="Low complexity" evidence="1">
    <location>
        <begin position="72"/>
        <end position="88"/>
    </location>
</feature>
<dbReference type="AlphaFoldDB" id="A0A0H5PAT3"/>
<evidence type="ECO:0000313" key="3">
    <source>
        <dbReference type="Proteomes" id="UP000057820"/>
    </source>
</evidence>
<dbReference type="KEGG" id="nfr:ERS450000_06005"/>
<evidence type="ECO:0000313" key="2">
    <source>
        <dbReference type="EMBL" id="CRY84374.1"/>
    </source>
</evidence>
<keyword evidence="2" id="KW-0614">Plasmid</keyword>
<dbReference type="EMBL" id="LN868939">
    <property type="protein sequence ID" value="CRY84374.1"/>
    <property type="molecule type" value="Genomic_DNA"/>
</dbReference>
<organism evidence="2 3">
    <name type="scientific">Nocardia farcinica</name>
    <dbReference type="NCBI Taxonomy" id="37329"/>
    <lineage>
        <taxon>Bacteria</taxon>
        <taxon>Bacillati</taxon>
        <taxon>Actinomycetota</taxon>
        <taxon>Actinomycetes</taxon>
        <taxon>Mycobacteriales</taxon>
        <taxon>Nocardiaceae</taxon>
        <taxon>Nocardia</taxon>
    </lineage>
</organism>
<reference evidence="3" key="1">
    <citation type="submission" date="2015-03" db="EMBL/GenBank/DDBJ databases">
        <authorList>
            <consortium name="Pathogen Informatics"/>
        </authorList>
    </citation>
    <scope>NUCLEOTIDE SEQUENCE [LARGE SCALE GENOMIC DNA]</scope>
    <source>
        <strain evidence="3">NCTC11134</strain>
        <plasmid evidence="3">2</plasmid>
    </source>
</reference>
<geneLocation type="plasmid" evidence="2">
    <name>2</name>
</geneLocation>
<feature type="region of interest" description="Disordered" evidence="1">
    <location>
        <begin position="51"/>
        <end position="88"/>
    </location>
</feature>
<gene>
    <name evidence="2" type="ORF">ERS450000_06005</name>
</gene>
<protein>
    <submittedName>
        <fullName evidence="2">Uncharacterized protein</fullName>
    </submittedName>
</protein>
<accession>A0A0H5PAT3</accession>
<proteinExistence type="predicted"/>